<keyword evidence="3" id="KW-1003">Cell membrane</keyword>
<keyword evidence="7" id="KW-0862">Zinc</keyword>
<sequence length="206" mass="22946">MYTKKEELWNTISHGLGILLGIAGLVLLLVFDSGKSSYSTFSILLYAISVIVLYSASTLYHAISNVKWKPVLRTFDHISIYLLIAGTYTPVALISLVHESGWTLFWTVWGIAAVGTFLKIFFTGKFEIISLLLYLVMGWLIAFDFSSVMAVQSTLGIALLALGGAFYTVGILFYVVQKIPYNHAIWHGFVLAGSIFHFFFILIDVI</sequence>
<gene>
    <name evidence="9" type="ORF">C5O00_11920</name>
</gene>
<feature type="transmembrane region" description="Helical" evidence="8">
    <location>
        <begin position="157"/>
        <end position="177"/>
    </location>
</feature>
<feature type="transmembrane region" description="Helical" evidence="8">
    <location>
        <begin position="43"/>
        <end position="63"/>
    </location>
</feature>
<evidence type="ECO:0000256" key="2">
    <source>
        <dbReference type="ARBA" id="ARBA00008488"/>
    </source>
</evidence>
<dbReference type="Proteomes" id="UP000238442">
    <property type="component" value="Chromosome"/>
</dbReference>
<evidence type="ECO:0000256" key="7">
    <source>
        <dbReference type="PIRSR" id="PIRSR604254-1"/>
    </source>
</evidence>
<evidence type="ECO:0000256" key="8">
    <source>
        <dbReference type="SAM" id="Phobius"/>
    </source>
</evidence>
<feature type="transmembrane region" description="Helical" evidence="8">
    <location>
        <begin position="12"/>
        <end position="31"/>
    </location>
</feature>
<dbReference type="NCBIfam" id="TIGR01065">
    <property type="entry name" value="hlyIII"/>
    <property type="match status" value="1"/>
</dbReference>
<dbReference type="EMBL" id="CP027062">
    <property type="protein sequence ID" value="AVI51831.1"/>
    <property type="molecule type" value="Genomic_DNA"/>
</dbReference>
<feature type="transmembrane region" description="Helical" evidence="8">
    <location>
        <begin position="183"/>
        <end position="203"/>
    </location>
</feature>
<dbReference type="Pfam" id="PF03006">
    <property type="entry name" value="HlyIII"/>
    <property type="match status" value="1"/>
</dbReference>
<dbReference type="RefSeq" id="WP_105217071.1">
    <property type="nucleotide sequence ID" value="NZ_CP027062.1"/>
</dbReference>
<keyword evidence="4 8" id="KW-0812">Transmembrane</keyword>
<keyword evidence="10" id="KW-1185">Reference proteome</keyword>
<dbReference type="GO" id="GO:0140911">
    <property type="term" value="F:pore-forming activity"/>
    <property type="evidence" value="ECO:0007669"/>
    <property type="project" value="InterPro"/>
</dbReference>
<evidence type="ECO:0000256" key="4">
    <source>
        <dbReference type="ARBA" id="ARBA00022692"/>
    </source>
</evidence>
<dbReference type="GO" id="GO:0005886">
    <property type="term" value="C:plasma membrane"/>
    <property type="evidence" value="ECO:0007669"/>
    <property type="project" value="UniProtKB-SubCell"/>
</dbReference>
<feature type="transmembrane region" description="Helical" evidence="8">
    <location>
        <begin position="78"/>
        <end position="97"/>
    </location>
</feature>
<dbReference type="PANTHER" id="PTHR20855:SF3">
    <property type="entry name" value="LD03007P"/>
    <property type="match status" value="1"/>
</dbReference>
<feature type="binding site" evidence="7">
    <location>
        <position position="61"/>
    </location>
    <ligand>
        <name>Zn(2+)</name>
        <dbReference type="ChEBI" id="CHEBI:29105"/>
    </ligand>
</feature>
<comment type="subcellular location">
    <subcellularLocation>
        <location evidence="1">Cell membrane</location>
        <topology evidence="1">Multi-pass membrane protein</topology>
    </subcellularLocation>
</comment>
<dbReference type="InterPro" id="IPR004254">
    <property type="entry name" value="AdipoR/HlyIII-related"/>
</dbReference>
<name>A0A2S0HYS9_9FLAO</name>
<evidence type="ECO:0000256" key="3">
    <source>
        <dbReference type="ARBA" id="ARBA00022475"/>
    </source>
</evidence>
<keyword evidence="5 8" id="KW-1133">Transmembrane helix</keyword>
<evidence type="ECO:0000256" key="1">
    <source>
        <dbReference type="ARBA" id="ARBA00004651"/>
    </source>
</evidence>
<proteinExistence type="inferred from homology"/>
<comment type="similarity">
    <text evidence="2">Belongs to the UPF0073 (Hly-III) family.</text>
</comment>
<feature type="transmembrane region" description="Helical" evidence="8">
    <location>
        <begin position="104"/>
        <end position="122"/>
    </location>
</feature>
<accession>A0A2S0HYS9</accession>
<dbReference type="GO" id="GO:0046872">
    <property type="term" value="F:metal ion binding"/>
    <property type="evidence" value="ECO:0007669"/>
    <property type="project" value="UniProtKB-KW"/>
</dbReference>
<dbReference type="InterPro" id="IPR005744">
    <property type="entry name" value="Hy-lIII"/>
</dbReference>
<keyword evidence="6 8" id="KW-0472">Membrane</keyword>
<evidence type="ECO:0000256" key="6">
    <source>
        <dbReference type="ARBA" id="ARBA00023136"/>
    </source>
</evidence>
<dbReference type="AlphaFoldDB" id="A0A2S0HYS9"/>
<protein>
    <submittedName>
        <fullName evidence="9">Hemolysin III family protein</fullName>
    </submittedName>
</protein>
<dbReference type="PANTHER" id="PTHR20855">
    <property type="entry name" value="ADIPOR/PROGESTIN RECEPTOR-RELATED"/>
    <property type="match status" value="1"/>
</dbReference>
<keyword evidence="7" id="KW-0479">Metal-binding</keyword>
<evidence type="ECO:0000313" key="10">
    <source>
        <dbReference type="Proteomes" id="UP000238442"/>
    </source>
</evidence>
<organism evidence="9 10">
    <name type="scientific">Pukyongia salina</name>
    <dbReference type="NCBI Taxonomy" id="2094025"/>
    <lineage>
        <taxon>Bacteria</taxon>
        <taxon>Pseudomonadati</taxon>
        <taxon>Bacteroidota</taxon>
        <taxon>Flavobacteriia</taxon>
        <taxon>Flavobacteriales</taxon>
        <taxon>Flavobacteriaceae</taxon>
        <taxon>Pukyongia</taxon>
    </lineage>
</organism>
<dbReference type="KEGG" id="aue:C5O00_11920"/>
<dbReference type="OrthoDB" id="9813689at2"/>
<feature type="binding site" evidence="7">
    <location>
        <position position="183"/>
    </location>
    <ligand>
        <name>Zn(2+)</name>
        <dbReference type="ChEBI" id="CHEBI:29105"/>
    </ligand>
</feature>
<evidence type="ECO:0000313" key="9">
    <source>
        <dbReference type="EMBL" id="AVI51831.1"/>
    </source>
</evidence>
<feature type="transmembrane region" description="Helical" evidence="8">
    <location>
        <begin position="128"/>
        <end position="145"/>
    </location>
</feature>
<evidence type="ECO:0000256" key="5">
    <source>
        <dbReference type="ARBA" id="ARBA00022989"/>
    </source>
</evidence>
<feature type="binding site" evidence="7">
    <location>
        <position position="187"/>
    </location>
    <ligand>
        <name>Zn(2+)</name>
        <dbReference type="ChEBI" id="CHEBI:29105"/>
    </ligand>
</feature>
<reference evidence="9 10" key="1">
    <citation type="submission" date="2018-02" db="EMBL/GenBank/DDBJ databases">
        <title>Genomic analysis of the strain RR4-38 isolated from a seawater recirculating aquaculture system.</title>
        <authorList>
            <person name="Kim Y.-S."/>
            <person name="Jang Y.H."/>
            <person name="Kim K.-H."/>
        </authorList>
    </citation>
    <scope>NUCLEOTIDE SEQUENCE [LARGE SCALE GENOMIC DNA]</scope>
    <source>
        <strain evidence="9 10">RR4-38</strain>
    </source>
</reference>